<organism evidence="2 3">
    <name type="scientific">Rhizopus oryzae</name>
    <name type="common">Mucormycosis agent</name>
    <name type="synonym">Rhizopus arrhizus var. delemar</name>
    <dbReference type="NCBI Taxonomy" id="64495"/>
    <lineage>
        <taxon>Eukaryota</taxon>
        <taxon>Fungi</taxon>
        <taxon>Fungi incertae sedis</taxon>
        <taxon>Mucoromycota</taxon>
        <taxon>Mucoromycotina</taxon>
        <taxon>Mucoromycetes</taxon>
        <taxon>Mucorales</taxon>
        <taxon>Mucorineae</taxon>
        <taxon>Rhizopodaceae</taxon>
        <taxon>Rhizopus</taxon>
    </lineage>
</organism>
<gene>
    <name evidence="2" type="ORF">G6F51_000202</name>
</gene>
<feature type="region of interest" description="Disordered" evidence="1">
    <location>
        <begin position="67"/>
        <end position="117"/>
    </location>
</feature>
<protein>
    <submittedName>
        <fullName evidence="2">Uncharacterized protein</fullName>
    </submittedName>
</protein>
<dbReference type="Proteomes" id="UP000717996">
    <property type="component" value="Unassembled WGS sequence"/>
</dbReference>
<evidence type="ECO:0000313" key="3">
    <source>
        <dbReference type="Proteomes" id="UP000717996"/>
    </source>
</evidence>
<dbReference type="EMBL" id="JAANIT010000010">
    <property type="protein sequence ID" value="KAG1554055.1"/>
    <property type="molecule type" value="Genomic_DNA"/>
</dbReference>
<dbReference type="AlphaFoldDB" id="A0A9P6YQB3"/>
<comment type="caution">
    <text evidence="2">The sequence shown here is derived from an EMBL/GenBank/DDBJ whole genome shotgun (WGS) entry which is preliminary data.</text>
</comment>
<sequence length="392" mass="43811">MSTSKNNLLTRGQAICLVLDMVPTVDNRRKGNDIVDNSVFNVTYTEDQGPQHPFAMGKSIIEKNPFTYKTYPRTPPTSPTLYPSNTVASNKISDFSNNNNNNNSDDSDDSDDSDSSTGDSIVYNLQSLLSITKSMFFKNAENKDLFDYAFYTTTDIYNNITKQLPRLPKFMNASKFGKLIKDKDFGERVSKRVEGKNIKGRMLYKLKDNAIGNLVESTSAFRTEINNDGSNWINVGYVRKSPGIESVATRQGLLEAMIMKLRNRCLCRYIFASTSSTSSSPILERDFLADNNTNSNNIKATGLAYCDGDTQAMIDFIGHSIKKIRLCVISYAGLSNNPSDVALLLKSCKMIKSIVVDHDSHIELLSRYSLLHGDKKKIELFKSRSGCVKRST</sequence>
<name>A0A9P6YQB3_RHIOR</name>
<feature type="compositionally biased region" description="Polar residues" evidence="1">
    <location>
        <begin position="79"/>
        <end position="95"/>
    </location>
</feature>
<accession>A0A9P6YQB3</accession>
<feature type="compositionally biased region" description="Acidic residues" evidence="1">
    <location>
        <begin position="105"/>
        <end position="114"/>
    </location>
</feature>
<reference evidence="2" key="1">
    <citation type="journal article" date="2020" name="Microb. Genom.">
        <title>Genetic diversity of clinical and environmental Mucorales isolates obtained from an investigation of mucormycosis cases among solid organ transplant recipients.</title>
        <authorList>
            <person name="Nguyen M.H."/>
            <person name="Kaul D."/>
            <person name="Muto C."/>
            <person name="Cheng S.J."/>
            <person name="Richter R.A."/>
            <person name="Bruno V.M."/>
            <person name="Liu G."/>
            <person name="Beyhan S."/>
            <person name="Sundermann A.J."/>
            <person name="Mounaud S."/>
            <person name="Pasculle A.W."/>
            <person name="Nierman W.C."/>
            <person name="Driscoll E."/>
            <person name="Cumbie R."/>
            <person name="Clancy C.J."/>
            <person name="Dupont C.L."/>
        </authorList>
    </citation>
    <scope>NUCLEOTIDE SEQUENCE</scope>
    <source>
        <strain evidence="2">GL16</strain>
    </source>
</reference>
<evidence type="ECO:0000256" key="1">
    <source>
        <dbReference type="SAM" id="MobiDB-lite"/>
    </source>
</evidence>
<dbReference type="OrthoDB" id="2205399at2759"/>
<evidence type="ECO:0000313" key="2">
    <source>
        <dbReference type="EMBL" id="KAG1554055.1"/>
    </source>
</evidence>
<proteinExistence type="predicted"/>